<keyword evidence="1" id="KW-0969">Cilium</keyword>
<dbReference type="SUPFAM" id="SSF140566">
    <property type="entry name" value="FlgN-like"/>
    <property type="match status" value="1"/>
</dbReference>
<name>A0A418NSQ5_9SPHN</name>
<sequence length="93" mass="9868">MLAVLEAERQALAALDIDALMLSTNDKNSLCAVLETRDAGGLDAECRSLVIAARQKNEVNRKVRNLLAANVAARLDALTASPGTYAAPQAYRA</sequence>
<comment type="caution">
    <text evidence="1">The sequence shown here is derived from an EMBL/GenBank/DDBJ whole genome shotgun (WGS) entry which is preliminary data.</text>
</comment>
<reference evidence="1 2" key="1">
    <citation type="submission" date="2018-08" db="EMBL/GenBank/DDBJ databases">
        <title>Erythrobacter zhengii sp.nov., a bacterium isolated from deep-sea sediment.</title>
        <authorList>
            <person name="Fang C."/>
            <person name="Wu Y.-H."/>
            <person name="Sun C."/>
            <person name="Wang H."/>
            <person name="Cheng H."/>
            <person name="Meng F.-X."/>
            <person name="Wang C.-S."/>
            <person name="Xu X.-W."/>
        </authorList>
    </citation>
    <scope>NUCLEOTIDE SEQUENCE [LARGE SCALE GENOMIC DNA]</scope>
    <source>
        <strain evidence="1 2">V18</strain>
    </source>
</reference>
<keyword evidence="2" id="KW-1185">Reference proteome</keyword>
<dbReference type="AlphaFoldDB" id="A0A418NSQ5"/>
<keyword evidence="1" id="KW-0282">Flagellum</keyword>
<evidence type="ECO:0000313" key="2">
    <source>
        <dbReference type="Proteomes" id="UP000286576"/>
    </source>
</evidence>
<gene>
    <name evidence="1" type="ORF">D2V07_10595</name>
</gene>
<dbReference type="EMBL" id="QXFL01000004">
    <property type="protein sequence ID" value="RIV85997.1"/>
    <property type="molecule type" value="Genomic_DNA"/>
</dbReference>
<organism evidence="1 2">
    <name type="scientific">Aurantiacibacter zhengii</name>
    <dbReference type="NCBI Taxonomy" id="2307003"/>
    <lineage>
        <taxon>Bacteria</taxon>
        <taxon>Pseudomonadati</taxon>
        <taxon>Pseudomonadota</taxon>
        <taxon>Alphaproteobacteria</taxon>
        <taxon>Sphingomonadales</taxon>
        <taxon>Erythrobacteraceae</taxon>
        <taxon>Aurantiacibacter</taxon>
    </lineage>
</organism>
<evidence type="ECO:0000313" key="1">
    <source>
        <dbReference type="EMBL" id="RIV85997.1"/>
    </source>
</evidence>
<dbReference type="Proteomes" id="UP000286576">
    <property type="component" value="Unassembled WGS sequence"/>
</dbReference>
<proteinExistence type="predicted"/>
<dbReference type="GO" id="GO:0044780">
    <property type="term" value="P:bacterial-type flagellum assembly"/>
    <property type="evidence" value="ECO:0007669"/>
    <property type="project" value="InterPro"/>
</dbReference>
<keyword evidence="1" id="KW-0966">Cell projection</keyword>
<accession>A0A418NSQ5</accession>
<dbReference type="OrthoDB" id="7410510at2"/>
<protein>
    <submittedName>
        <fullName evidence="1">Flagellar protein FlgN</fullName>
    </submittedName>
</protein>
<dbReference type="InterPro" id="IPR036679">
    <property type="entry name" value="FlgN-like_sf"/>
</dbReference>